<evidence type="ECO:0000256" key="3">
    <source>
        <dbReference type="ARBA" id="ARBA00022741"/>
    </source>
</evidence>
<dbReference type="InterPro" id="IPR003439">
    <property type="entry name" value="ABC_transporter-like_ATP-bd"/>
</dbReference>
<sequence>MTSSAPGRVSAPIEVRGLTKTFKAARAVNDLSFDVHAGSITGLLGPSGAGKTTTLRMLLGLVTPSDGSATINGLPISKLASPARTVGAVLDTRGLHPARTARAHLDIYAAAIGLPAQRATQVLAAVGLSSASDRRTGLFSLGMQQRLALSTALLGDPEILVLDQPTHGLEPEGTAWLQQFLTTFAESGRTVLITGQALREVEPVVDNLVLLSAGSLVYDGSVEALRASHQSRLMVSCSNPALFATALAARGITAATIAPDGRLAVSGTDSDALAPVAAASGVTIFSVVADHADLEQLFVAMTTPHYATGHPGHGPPSSHYGPPSGHYSPPSGYYGPTAYGPSGGHR</sequence>
<keyword evidence="4 6" id="KW-0067">ATP-binding</keyword>
<comment type="similarity">
    <text evidence="1">Belongs to the ABC transporter superfamily.</text>
</comment>
<accession>A0A652YHE0</accession>
<dbReference type="PANTHER" id="PTHR43335:SF4">
    <property type="entry name" value="ABC TRANSPORTER, ATP-BINDING PROTEIN"/>
    <property type="match status" value="1"/>
</dbReference>
<proteinExistence type="inferred from homology"/>
<organism evidence="6">
    <name type="scientific">Nocardia globerula</name>
    <dbReference type="NCBI Taxonomy" id="1818"/>
    <lineage>
        <taxon>Bacteria</taxon>
        <taxon>Bacillati</taxon>
        <taxon>Actinomycetota</taxon>
        <taxon>Actinomycetes</taxon>
        <taxon>Mycobacteriales</taxon>
        <taxon>Nocardiaceae</taxon>
        <taxon>Nocardia</taxon>
    </lineage>
</organism>
<evidence type="ECO:0000256" key="1">
    <source>
        <dbReference type="ARBA" id="ARBA00005417"/>
    </source>
</evidence>
<dbReference type="PROSITE" id="PS50893">
    <property type="entry name" value="ABC_TRANSPORTER_2"/>
    <property type="match status" value="1"/>
</dbReference>
<evidence type="ECO:0000256" key="2">
    <source>
        <dbReference type="ARBA" id="ARBA00022448"/>
    </source>
</evidence>
<dbReference type="PROSITE" id="PS00211">
    <property type="entry name" value="ABC_TRANSPORTER_1"/>
    <property type="match status" value="1"/>
</dbReference>
<dbReference type="InterPro" id="IPR017871">
    <property type="entry name" value="ABC_transporter-like_CS"/>
</dbReference>
<dbReference type="GO" id="GO:0016887">
    <property type="term" value="F:ATP hydrolysis activity"/>
    <property type="evidence" value="ECO:0007669"/>
    <property type="project" value="InterPro"/>
</dbReference>
<evidence type="ECO:0000256" key="4">
    <source>
        <dbReference type="ARBA" id="ARBA00022840"/>
    </source>
</evidence>
<dbReference type="SUPFAM" id="SSF52540">
    <property type="entry name" value="P-loop containing nucleoside triphosphate hydrolases"/>
    <property type="match status" value="1"/>
</dbReference>
<feature type="compositionally biased region" description="Low complexity" evidence="5">
    <location>
        <begin position="309"/>
        <end position="340"/>
    </location>
</feature>
<comment type="caution">
    <text evidence="6">The sequence shown here is derived from an EMBL/GenBank/DDBJ whole genome shotgun (WGS) entry which is preliminary data.</text>
</comment>
<dbReference type="InterPro" id="IPR003593">
    <property type="entry name" value="AAA+_ATPase"/>
</dbReference>
<dbReference type="GO" id="GO:0005524">
    <property type="term" value="F:ATP binding"/>
    <property type="evidence" value="ECO:0007669"/>
    <property type="project" value="UniProtKB-KW"/>
</dbReference>
<keyword evidence="2" id="KW-0813">Transport</keyword>
<reference evidence="6" key="1">
    <citation type="submission" date="2019-07" db="EMBL/GenBank/DDBJ databases">
        <title>Genomic Encyclopedia of Type Strains, Phase IV (KMG-IV): sequencing the most valuable type-strain genomes for metagenomic binning, comparative biology and taxonomic classification.</title>
        <authorList>
            <person name="Goeker M."/>
        </authorList>
    </citation>
    <scope>NUCLEOTIDE SEQUENCE</scope>
    <source>
        <strain evidence="6">DSM 44596</strain>
    </source>
</reference>
<dbReference type="SMART" id="SM00382">
    <property type="entry name" value="AAA"/>
    <property type="match status" value="1"/>
</dbReference>
<dbReference type="InterPro" id="IPR027417">
    <property type="entry name" value="P-loop_NTPase"/>
</dbReference>
<evidence type="ECO:0000313" key="6">
    <source>
        <dbReference type="EMBL" id="TYQ00622.1"/>
    </source>
</evidence>
<dbReference type="EMBL" id="VNIQ01000014">
    <property type="protein sequence ID" value="TYQ00622.1"/>
    <property type="molecule type" value="Genomic_DNA"/>
</dbReference>
<dbReference type="Pfam" id="PF00005">
    <property type="entry name" value="ABC_tran"/>
    <property type="match status" value="1"/>
</dbReference>
<dbReference type="Gene3D" id="3.40.50.300">
    <property type="entry name" value="P-loop containing nucleotide triphosphate hydrolases"/>
    <property type="match status" value="1"/>
</dbReference>
<dbReference type="PANTHER" id="PTHR43335">
    <property type="entry name" value="ABC TRANSPORTER, ATP-BINDING PROTEIN"/>
    <property type="match status" value="1"/>
</dbReference>
<feature type="region of interest" description="Disordered" evidence="5">
    <location>
        <begin position="309"/>
        <end position="346"/>
    </location>
</feature>
<protein>
    <submittedName>
        <fullName evidence="6">ABC-2 type transport system ATP-binding protein</fullName>
    </submittedName>
</protein>
<gene>
    <name evidence="6" type="ORF">FNL38_11444</name>
</gene>
<keyword evidence="3" id="KW-0547">Nucleotide-binding</keyword>
<name>A0A652YHE0_NOCGL</name>
<evidence type="ECO:0000256" key="5">
    <source>
        <dbReference type="SAM" id="MobiDB-lite"/>
    </source>
</evidence>
<dbReference type="AlphaFoldDB" id="A0A652YHE0"/>